<dbReference type="Proteomes" id="UP000823401">
    <property type="component" value="Unassembled WGS sequence"/>
</dbReference>
<organism evidence="3 4">
    <name type="scientific">Ruoffia tabacinasalis</name>
    <dbReference type="NCBI Taxonomy" id="87458"/>
    <lineage>
        <taxon>Bacteria</taxon>
        <taxon>Bacillati</taxon>
        <taxon>Bacillota</taxon>
        <taxon>Bacilli</taxon>
        <taxon>Lactobacillales</taxon>
        <taxon>Aerococcaceae</taxon>
        <taxon>Ruoffia</taxon>
    </lineage>
</organism>
<feature type="region of interest" description="Disordered" evidence="2">
    <location>
        <begin position="63"/>
        <end position="128"/>
    </location>
</feature>
<keyword evidence="1" id="KW-0175">Coiled coil</keyword>
<dbReference type="RefSeq" id="WP_197103903.1">
    <property type="nucleotide sequence ID" value="NZ_JACCEL010000005.1"/>
</dbReference>
<proteinExistence type="predicted"/>
<evidence type="ECO:0000256" key="1">
    <source>
        <dbReference type="SAM" id="Coils"/>
    </source>
</evidence>
<reference evidence="3 4" key="1">
    <citation type="submission" date="2020-07" db="EMBL/GenBank/DDBJ databases">
        <title>Facklamia lactis sp. nov., isolated from raw milk.</title>
        <authorList>
            <person name="Doll E.V."/>
            <person name="Huptas C."/>
            <person name="Staib L."/>
            <person name="Wenning M."/>
            <person name="Scherer S."/>
        </authorList>
    </citation>
    <scope>NUCLEOTIDE SEQUENCE [LARGE SCALE GENOMIC DNA]</scope>
    <source>
        <strain evidence="3 4">DSM 104272</strain>
    </source>
</reference>
<evidence type="ECO:0008006" key="5">
    <source>
        <dbReference type="Google" id="ProtNLM"/>
    </source>
</evidence>
<comment type="caution">
    <text evidence="3">The sequence shown here is derived from an EMBL/GenBank/DDBJ whole genome shotgun (WGS) entry which is preliminary data.</text>
</comment>
<name>A0ABS0LJD5_9LACT</name>
<gene>
    <name evidence="3" type="ORF">HYQ42_02975</name>
</gene>
<keyword evidence="4" id="KW-1185">Reference proteome</keyword>
<feature type="coiled-coil region" evidence="1">
    <location>
        <begin position="141"/>
        <end position="197"/>
    </location>
</feature>
<feature type="compositionally biased region" description="Acidic residues" evidence="2">
    <location>
        <begin position="73"/>
        <end position="88"/>
    </location>
</feature>
<dbReference type="EMBL" id="JACCEL010000005">
    <property type="protein sequence ID" value="MBG9977740.1"/>
    <property type="molecule type" value="Genomic_DNA"/>
</dbReference>
<evidence type="ECO:0000313" key="3">
    <source>
        <dbReference type="EMBL" id="MBG9977740.1"/>
    </source>
</evidence>
<sequence length="213" mass="24726">MSELITVKQLADKLGVPKSKVSYQSRKLDDSLILQQNGTNYLTERAQLLITQAIHDLMNPPTAEDVEKKAAEEVETDTETVESVESEQSEQPAQTKSSEQTEQTDETNETDSEKDDDEDEDQDSLSKETSQEMMDLLYEWIDNLDDQIEVNQEQLEVYHDQLKAKDEQIDKLTQLLNQSQQLQLQQQQQQLKLVEDIEFEKSLTWWQKLFGKK</sequence>
<feature type="compositionally biased region" description="Acidic residues" evidence="2">
    <location>
        <begin position="102"/>
        <end position="123"/>
    </location>
</feature>
<accession>A0ABS0LJD5</accession>
<protein>
    <recommendedName>
        <fullName evidence="5">DUF536 domain-containing protein</fullName>
    </recommendedName>
</protein>
<evidence type="ECO:0000313" key="4">
    <source>
        <dbReference type="Proteomes" id="UP000823401"/>
    </source>
</evidence>
<evidence type="ECO:0000256" key="2">
    <source>
        <dbReference type="SAM" id="MobiDB-lite"/>
    </source>
</evidence>
<feature type="compositionally biased region" description="Low complexity" evidence="2">
    <location>
        <begin position="89"/>
        <end position="101"/>
    </location>
</feature>